<proteinExistence type="predicted"/>
<gene>
    <name evidence="1" type="ORF">HOLleu_17549</name>
</gene>
<evidence type="ECO:0000313" key="2">
    <source>
        <dbReference type="Proteomes" id="UP001152320"/>
    </source>
</evidence>
<keyword evidence="2" id="KW-1185">Reference proteome</keyword>
<dbReference type="EMBL" id="JAIZAY010000008">
    <property type="protein sequence ID" value="KAJ8036891.1"/>
    <property type="molecule type" value="Genomic_DNA"/>
</dbReference>
<evidence type="ECO:0000313" key="1">
    <source>
        <dbReference type="EMBL" id="KAJ8036891.1"/>
    </source>
</evidence>
<name>A0A9Q1C2P1_HOLLE</name>
<protein>
    <submittedName>
        <fullName evidence="1">Uncharacterized protein</fullName>
    </submittedName>
</protein>
<accession>A0A9Q1C2P1</accession>
<sequence>MIRLSFMKSLLNIRKESRIPPLWLATSWLTPLHQHVPGSYPHLDLRHGGPCVINVQSCISSSSQHLCYKKVSACQDNRNTNPSLCNIPVRMLKCHFS</sequence>
<dbReference type="AlphaFoldDB" id="A0A9Q1C2P1"/>
<organism evidence="1 2">
    <name type="scientific">Holothuria leucospilota</name>
    <name type="common">Black long sea cucumber</name>
    <name type="synonym">Mertensiothuria leucospilota</name>
    <dbReference type="NCBI Taxonomy" id="206669"/>
    <lineage>
        <taxon>Eukaryota</taxon>
        <taxon>Metazoa</taxon>
        <taxon>Echinodermata</taxon>
        <taxon>Eleutherozoa</taxon>
        <taxon>Echinozoa</taxon>
        <taxon>Holothuroidea</taxon>
        <taxon>Aspidochirotacea</taxon>
        <taxon>Aspidochirotida</taxon>
        <taxon>Holothuriidae</taxon>
        <taxon>Holothuria</taxon>
    </lineage>
</organism>
<comment type="caution">
    <text evidence="1">The sequence shown here is derived from an EMBL/GenBank/DDBJ whole genome shotgun (WGS) entry which is preliminary data.</text>
</comment>
<reference evidence="1" key="1">
    <citation type="submission" date="2021-10" db="EMBL/GenBank/DDBJ databases">
        <title>Tropical sea cucumber genome reveals ecological adaptation and Cuvierian tubules defense mechanism.</title>
        <authorList>
            <person name="Chen T."/>
        </authorList>
    </citation>
    <scope>NUCLEOTIDE SEQUENCE</scope>
    <source>
        <strain evidence="1">Nanhai2018</strain>
        <tissue evidence="1">Muscle</tissue>
    </source>
</reference>
<dbReference type="Proteomes" id="UP001152320">
    <property type="component" value="Chromosome 8"/>
</dbReference>